<sequence>MKKKIAAMLTGIFLAIFSMTAVSQAQPTIHSGLNAKQQGIVTIAAFTAKGDLERLKTALNEGLDAGLTVNEIKEVLVQMYAYCGFPRSLNGINTFMSVLEERKAKGITDELGREASPLPAGKSSIELGTEVQTSLVGAPVSGPTYTFAPAIDQFLKGHLFGDIFGRDNLDYQSREIATISALASLGGVNNQLRSHFNVGMNVGLTEAQMKNLVTVLETRVGKQEADNATDVLNKVIESRTRK</sequence>
<comment type="caution">
    <text evidence="3">The sequence shown here is derived from an EMBL/GenBank/DDBJ whole genome shotgun (WGS) entry which is preliminary data.</text>
</comment>
<organism evidence="3 4">
    <name type="scientific">Anaerosporomusa subterranea</name>
    <dbReference type="NCBI Taxonomy" id="1794912"/>
    <lineage>
        <taxon>Bacteria</taxon>
        <taxon>Bacillati</taxon>
        <taxon>Bacillota</taxon>
        <taxon>Negativicutes</taxon>
        <taxon>Acetonemataceae</taxon>
        <taxon>Anaerosporomusa</taxon>
    </lineage>
</organism>
<protein>
    <submittedName>
        <fullName evidence="3">4-carboxymuconolactone decarboxylase</fullName>
    </submittedName>
</protein>
<dbReference type="Gene3D" id="1.20.1290.10">
    <property type="entry name" value="AhpD-like"/>
    <property type="match status" value="1"/>
</dbReference>
<feature type="signal peptide" evidence="1">
    <location>
        <begin position="1"/>
        <end position="25"/>
    </location>
</feature>
<feature type="domain" description="Carboxymuconolactone decarboxylase-like" evidence="2">
    <location>
        <begin position="149"/>
        <end position="232"/>
    </location>
</feature>
<dbReference type="Proteomes" id="UP000076268">
    <property type="component" value="Unassembled WGS sequence"/>
</dbReference>
<proteinExistence type="predicted"/>
<name>A0A154BMS7_ANASB</name>
<reference evidence="3 4" key="1">
    <citation type="submission" date="2016-02" db="EMBL/GenBank/DDBJ databases">
        <title>Anaerosporomusa subterraneum gen. nov., sp. nov., a spore-forming obligate anaerobe isolated from saprolite.</title>
        <authorList>
            <person name="Choi J.K."/>
            <person name="Shah M."/>
            <person name="Yee N."/>
        </authorList>
    </citation>
    <scope>NUCLEOTIDE SEQUENCE [LARGE SCALE GENOMIC DNA]</scope>
    <source>
        <strain evidence="3 4">RU4</strain>
    </source>
</reference>
<dbReference type="InterPro" id="IPR003779">
    <property type="entry name" value="CMD-like"/>
</dbReference>
<dbReference type="SUPFAM" id="SSF69118">
    <property type="entry name" value="AhpD-like"/>
    <property type="match status" value="1"/>
</dbReference>
<feature type="chain" id="PRO_5007594851" evidence="1">
    <location>
        <begin position="26"/>
        <end position="242"/>
    </location>
</feature>
<keyword evidence="4" id="KW-1185">Reference proteome</keyword>
<dbReference type="AlphaFoldDB" id="A0A154BMS7"/>
<dbReference type="PANTHER" id="PTHR33570:SF2">
    <property type="entry name" value="CARBOXYMUCONOLACTONE DECARBOXYLASE-LIKE DOMAIN-CONTAINING PROTEIN"/>
    <property type="match status" value="1"/>
</dbReference>
<evidence type="ECO:0000259" key="2">
    <source>
        <dbReference type="Pfam" id="PF02627"/>
    </source>
</evidence>
<dbReference type="PANTHER" id="PTHR33570">
    <property type="entry name" value="4-CARBOXYMUCONOLACTONE DECARBOXYLASE FAMILY PROTEIN"/>
    <property type="match status" value="1"/>
</dbReference>
<evidence type="ECO:0000313" key="3">
    <source>
        <dbReference type="EMBL" id="KYZ75150.1"/>
    </source>
</evidence>
<dbReference type="Pfam" id="PF02627">
    <property type="entry name" value="CMD"/>
    <property type="match status" value="2"/>
</dbReference>
<evidence type="ECO:0000313" key="4">
    <source>
        <dbReference type="Proteomes" id="UP000076268"/>
    </source>
</evidence>
<feature type="domain" description="Carboxymuconolactone decarboxylase-like" evidence="2">
    <location>
        <begin position="30"/>
        <end position="90"/>
    </location>
</feature>
<dbReference type="GO" id="GO:0051920">
    <property type="term" value="F:peroxiredoxin activity"/>
    <property type="evidence" value="ECO:0007669"/>
    <property type="project" value="InterPro"/>
</dbReference>
<dbReference type="OrthoDB" id="9802489at2"/>
<dbReference type="STRING" id="1794912.AXX12_13315"/>
<dbReference type="InterPro" id="IPR029032">
    <property type="entry name" value="AhpD-like"/>
</dbReference>
<dbReference type="InterPro" id="IPR052512">
    <property type="entry name" value="4CMD/NDH-1_regulator"/>
</dbReference>
<dbReference type="EMBL" id="LSGP01000025">
    <property type="protein sequence ID" value="KYZ75150.1"/>
    <property type="molecule type" value="Genomic_DNA"/>
</dbReference>
<evidence type="ECO:0000256" key="1">
    <source>
        <dbReference type="SAM" id="SignalP"/>
    </source>
</evidence>
<dbReference type="RefSeq" id="WP_066244655.1">
    <property type="nucleotide sequence ID" value="NZ_LSGP01000025.1"/>
</dbReference>
<gene>
    <name evidence="3" type="ORF">AXX12_13315</name>
</gene>
<accession>A0A154BMS7</accession>
<keyword evidence="1" id="KW-0732">Signal</keyword>